<dbReference type="PANTHER" id="PTHR15896:SF8">
    <property type="entry name" value="GOLGI MEMBRANE PROTEIN 1"/>
    <property type="match status" value="1"/>
</dbReference>
<dbReference type="EMBL" id="AFYH01255325">
    <property type="status" value="NOT_ANNOTATED_CDS"/>
    <property type="molecule type" value="Genomic_DNA"/>
</dbReference>
<keyword evidence="3 10" id="KW-0812">Transmembrane</keyword>
<dbReference type="InParanoid" id="H2ZUM0"/>
<dbReference type="EMBL" id="AFYH01255328">
    <property type="status" value="NOT_ANNOTATED_CDS"/>
    <property type="molecule type" value="Genomic_DNA"/>
</dbReference>
<keyword evidence="6 8" id="KW-0175">Coiled coil</keyword>
<evidence type="ECO:0000256" key="5">
    <source>
        <dbReference type="ARBA" id="ARBA00022989"/>
    </source>
</evidence>
<feature type="coiled-coil region" evidence="8">
    <location>
        <begin position="39"/>
        <end position="87"/>
    </location>
</feature>
<dbReference type="Proteomes" id="UP000008672">
    <property type="component" value="Unassembled WGS sequence"/>
</dbReference>
<dbReference type="HOGENOM" id="CLU_055640_0_0_1"/>
<keyword evidence="12" id="KW-1185">Reference proteome</keyword>
<keyword evidence="5 10" id="KW-1133">Transmembrane helix</keyword>
<evidence type="ECO:0000313" key="11">
    <source>
        <dbReference type="Ensembl" id="ENSLACP00000001091.1"/>
    </source>
</evidence>
<dbReference type="EMBL" id="AFYH01255327">
    <property type="status" value="NOT_ANNOTATED_CDS"/>
    <property type="molecule type" value="Genomic_DNA"/>
</dbReference>
<dbReference type="EMBL" id="AFYH01255329">
    <property type="status" value="NOT_ANNOTATED_CDS"/>
    <property type="molecule type" value="Genomic_DNA"/>
</dbReference>
<feature type="region of interest" description="Disordered" evidence="9">
    <location>
        <begin position="188"/>
        <end position="380"/>
    </location>
</feature>
<reference evidence="11" key="3">
    <citation type="submission" date="2025-09" db="UniProtKB">
        <authorList>
            <consortium name="Ensembl"/>
        </authorList>
    </citation>
    <scope>IDENTIFICATION</scope>
</reference>
<dbReference type="eggNOG" id="ENOG502S080">
    <property type="taxonomic scope" value="Eukaryota"/>
</dbReference>
<evidence type="ECO:0000256" key="9">
    <source>
        <dbReference type="SAM" id="MobiDB-lite"/>
    </source>
</evidence>
<dbReference type="GO" id="GO:0016020">
    <property type="term" value="C:membrane"/>
    <property type="evidence" value="ECO:0007669"/>
    <property type="project" value="UniProtKB-SubCell"/>
</dbReference>
<evidence type="ECO:0000256" key="6">
    <source>
        <dbReference type="ARBA" id="ARBA00023054"/>
    </source>
</evidence>
<feature type="compositionally biased region" description="Basic and acidic residues" evidence="9">
    <location>
        <begin position="214"/>
        <end position="242"/>
    </location>
</feature>
<comment type="similarity">
    <text evidence="2">Belongs to the GOLM family.</text>
</comment>
<dbReference type="OMA" id="ELAQCSY"/>
<protein>
    <submittedName>
        <fullName evidence="11">Golgi membrane protein 1</fullName>
    </submittedName>
</protein>
<name>H2ZUM0_LATCH</name>
<dbReference type="PRINTS" id="PR02084">
    <property type="entry name" value="GOLM1CASC4"/>
</dbReference>
<dbReference type="Ensembl" id="ENSLACT00000001101.1">
    <property type="protein sequence ID" value="ENSLACP00000001091.1"/>
    <property type="gene ID" value="ENSLACG00000000976.1"/>
</dbReference>
<dbReference type="FunCoup" id="H2ZUM0">
    <property type="interactions" value="688"/>
</dbReference>
<keyword evidence="4" id="KW-0735">Signal-anchor</keyword>
<evidence type="ECO:0000256" key="7">
    <source>
        <dbReference type="ARBA" id="ARBA00023136"/>
    </source>
</evidence>
<feature type="compositionally biased region" description="Basic and acidic residues" evidence="9">
    <location>
        <begin position="264"/>
        <end position="278"/>
    </location>
</feature>
<organism evidence="11 12">
    <name type="scientific">Latimeria chalumnae</name>
    <name type="common">Coelacanth</name>
    <dbReference type="NCBI Taxonomy" id="7897"/>
    <lineage>
        <taxon>Eukaryota</taxon>
        <taxon>Metazoa</taxon>
        <taxon>Chordata</taxon>
        <taxon>Craniata</taxon>
        <taxon>Vertebrata</taxon>
        <taxon>Euteleostomi</taxon>
        <taxon>Coelacanthiformes</taxon>
        <taxon>Coelacanthidae</taxon>
        <taxon>Latimeria</taxon>
    </lineage>
</organism>
<feature type="compositionally biased region" description="Basic and acidic residues" evidence="9">
    <location>
        <begin position="287"/>
        <end position="301"/>
    </location>
</feature>
<dbReference type="GO" id="GO:0005794">
    <property type="term" value="C:Golgi apparatus"/>
    <property type="evidence" value="ECO:0007669"/>
    <property type="project" value="TreeGrafter"/>
</dbReference>
<evidence type="ECO:0000256" key="2">
    <source>
        <dbReference type="ARBA" id="ARBA00007474"/>
    </source>
</evidence>
<keyword evidence="7 10" id="KW-0472">Membrane</keyword>
<feature type="compositionally biased region" description="Acidic residues" evidence="9">
    <location>
        <begin position="330"/>
        <end position="357"/>
    </location>
</feature>
<evidence type="ECO:0000256" key="8">
    <source>
        <dbReference type="SAM" id="Coils"/>
    </source>
</evidence>
<accession>H2ZUM0</accession>
<feature type="compositionally biased region" description="Basic and acidic residues" evidence="9">
    <location>
        <begin position="189"/>
        <end position="205"/>
    </location>
</feature>
<dbReference type="STRING" id="7897.ENSLACP00000001091"/>
<evidence type="ECO:0000256" key="4">
    <source>
        <dbReference type="ARBA" id="ARBA00022968"/>
    </source>
</evidence>
<dbReference type="Bgee" id="ENSLACG00000000976">
    <property type="expression patterns" value="Expressed in pectoral fin and 6 other cell types or tissues"/>
</dbReference>
<gene>
    <name evidence="11" type="primary">LOC102346794</name>
</gene>
<proteinExistence type="inferred from homology"/>
<dbReference type="AlphaFoldDB" id="H2ZUM0"/>
<evidence type="ECO:0000313" key="12">
    <source>
        <dbReference type="Proteomes" id="UP000008672"/>
    </source>
</evidence>
<feature type="transmembrane region" description="Helical" evidence="10">
    <location>
        <begin position="12"/>
        <end position="33"/>
    </location>
</feature>
<sequence length="402" mass="46077">MVGLVNGRRSGRAPPLLVVALIICLVVLGFNYWTSATHNAALQKQILALERKTRMAEAELNSFERKRKEYQERQRDEIEKLQTLQKQELDSTSKVCNEQKENLLINITMSTRIIRTLQKQFKDLQGDYEMMQKKHQNCEATQSILQKKINYDLTQCNSQIKELKEQYEEKIVGLLQKINNADQLQPVKNEQKSGQEEQQVKEGNKPADNAQEENVDKQNEIQKQQEEKKEDVEKGEPKKKQLENNNLDQVAENKPEEAQDEAAEEKKGNQEELPKANGDEGQPSDQQLDKQAPDAAEKEQLDLNPDQAVDQKPPIDEDDVEREEFMQGDVNDEDAAQDPNEENEAAKIEEEEEDYNGDEGNVAEPEADKQAELADDTNGLKGSCFFFQLPLRKKIYSMESSR</sequence>
<evidence type="ECO:0000256" key="1">
    <source>
        <dbReference type="ARBA" id="ARBA00004606"/>
    </source>
</evidence>
<reference evidence="11" key="2">
    <citation type="submission" date="2025-08" db="UniProtKB">
        <authorList>
            <consortium name="Ensembl"/>
        </authorList>
    </citation>
    <scope>IDENTIFICATION</scope>
</reference>
<dbReference type="InterPro" id="IPR026139">
    <property type="entry name" value="GOLM1/CASC4"/>
</dbReference>
<dbReference type="GeneTree" id="ENSGT00530000063675"/>
<reference evidence="12" key="1">
    <citation type="submission" date="2011-08" db="EMBL/GenBank/DDBJ databases">
        <title>The draft genome of Latimeria chalumnae.</title>
        <authorList>
            <person name="Di Palma F."/>
            <person name="Alfoldi J."/>
            <person name="Johnson J."/>
            <person name="Berlin A."/>
            <person name="Gnerre S."/>
            <person name="Jaffe D."/>
            <person name="MacCallum I."/>
            <person name="Young S."/>
            <person name="Walker B.J."/>
            <person name="Lander E."/>
            <person name="Lindblad-Toh K."/>
        </authorList>
    </citation>
    <scope>NUCLEOTIDE SEQUENCE [LARGE SCALE GENOMIC DNA]</scope>
    <source>
        <strain evidence="12">Wild caught</strain>
    </source>
</reference>
<evidence type="ECO:0000256" key="3">
    <source>
        <dbReference type="ARBA" id="ARBA00022692"/>
    </source>
</evidence>
<comment type="subcellular location">
    <subcellularLocation>
        <location evidence="1">Membrane</location>
        <topology evidence="1">Single-pass type II membrane protein</topology>
    </subcellularLocation>
</comment>
<evidence type="ECO:0000256" key="10">
    <source>
        <dbReference type="SAM" id="Phobius"/>
    </source>
</evidence>
<dbReference type="PANTHER" id="PTHR15896">
    <property type="entry name" value="GOLGI PHOSPHOPROTEIN 2/GP73-RELATED"/>
    <property type="match status" value="1"/>
</dbReference>
<dbReference type="EMBL" id="AFYH01255326">
    <property type="status" value="NOT_ANNOTATED_CDS"/>
    <property type="molecule type" value="Genomic_DNA"/>
</dbReference>